<dbReference type="InterPro" id="IPR029064">
    <property type="entry name" value="Ribosomal_eL30-like_sf"/>
</dbReference>
<dbReference type="SMART" id="SM00967">
    <property type="entry name" value="SpoU_sub_bind"/>
    <property type="match status" value="1"/>
</dbReference>
<dbReference type="Gene3D" id="3.40.1280.10">
    <property type="match status" value="1"/>
</dbReference>
<dbReference type="SUPFAM" id="SSF75217">
    <property type="entry name" value="alpha/beta knot"/>
    <property type="match status" value="1"/>
</dbReference>
<dbReference type="Proteomes" id="UP000199071">
    <property type="component" value="Unassembled WGS sequence"/>
</dbReference>
<evidence type="ECO:0000313" key="6">
    <source>
        <dbReference type="Proteomes" id="UP000199071"/>
    </source>
</evidence>
<dbReference type="InterPro" id="IPR001537">
    <property type="entry name" value="SpoU_MeTrfase"/>
</dbReference>
<dbReference type="OrthoDB" id="9785673at2"/>
<evidence type="ECO:0000256" key="2">
    <source>
        <dbReference type="ARBA" id="ARBA00022679"/>
    </source>
</evidence>
<evidence type="ECO:0000259" key="4">
    <source>
        <dbReference type="SMART" id="SM00967"/>
    </source>
</evidence>
<dbReference type="InterPro" id="IPR013123">
    <property type="entry name" value="SpoU_subst-bd"/>
</dbReference>
<dbReference type="Pfam" id="PF00588">
    <property type="entry name" value="SpoU_methylase"/>
    <property type="match status" value="1"/>
</dbReference>
<dbReference type="GO" id="GO:0003723">
    <property type="term" value="F:RNA binding"/>
    <property type="evidence" value="ECO:0007669"/>
    <property type="project" value="InterPro"/>
</dbReference>
<evidence type="ECO:0000256" key="1">
    <source>
        <dbReference type="ARBA" id="ARBA00022603"/>
    </source>
</evidence>
<proteinExistence type="predicted"/>
<dbReference type="Pfam" id="PF08032">
    <property type="entry name" value="SpoU_sub_bind"/>
    <property type="match status" value="1"/>
</dbReference>
<name>A0A1G6B9C1_9HYPH</name>
<organism evidence="5 6">
    <name type="scientific">Bauldia litoralis</name>
    <dbReference type="NCBI Taxonomy" id="665467"/>
    <lineage>
        <taxon>Bacteria</taxon>
        <taxon>Pseudomonadati</taxon>
        <taxon>Pseudomonadota</taxon>
        <taxon>Alphaproteobacteria</taxon>
        <taxon>Hyphomicrobiales</taxon>
        <taxon>Kaistiaceae</taxon>
        <taxon>Bauldia</taxon>
    </lineage>
</organism>
<dbReference type="InterPro" id="IPR029028">
    <property type="entry name" value="Alpha/beta_knot_MTases"/>
</dbReference>
<dbReference type="GO" id="GO:0006396">
    <property type="term" value="P:RNA processing"/>
    <property type="evidence" value="ECO:0007669"/>
    <property type="project" value="InterPro"/>
</dbReference>
<dbReference type="AlphaFoldDB" id="A0A1G6B9C1"/>
<keyword evidence="1 5" id="KW-0489">Methyltransferase</keyword>
<dbReference type="PANTHER" id="PTHR46429:SF1">
    <property type="entry name" value="23S RRNA (GUANOSINE-2'-O-)-METHYLTRANSFERASE RLMB"/>
    <property type="match status" value="1"/>
</dbReference>
<dbReference type="InterPro" id="IPR004441">
    <property type="entry name" value="rRNA_MeTrfase_TrmH"/>
</dbReference>
<protein>
    <submittedName>
        <fullName evidence="5">23S rRNA (Guanosine2251-2'-O)-methyltransferase</fullName>
    </submittedName>
</protein>
<keyword evidence="6" id="KW-1185">Reference proteome</keyword>
<evidence type="ECO:0000313" key="5">
    <source>
        <dbReference type="EMBL" id="SDB17201.1"/>
    </source>
</evidence>
<sequence>MVTRNRPPRPTGPRRPPHGPRTPAERRPDALFLYGMHPVVAALANPKRVITRIMATPNASARLREAGATLPMVPEEVRPRDLDRLLGGEAVHQGVAMEVAPLEPLAIDELRDRHLVVCLDQVSDPHNVGAILRSAAAFGADAVLSTARHAPAETGVLAKAASGALDMIPLVAVGNLARALDELGYNGFVRIGFDEAAETTLESAMTGERVALVLGAEGKGLRRLTREKCDRLARLPTSGPLASLNVSNAAALGLYVARRHLDTSG</sequence>
<dbReference type="GO" id="GO:0032259">
    <property type="term" value="P:methylation"/>
    <property type="evidence" value="ECO:0007669"/>
    <property type="project" value="UniProtKB-KW"/>
</dbReference>
<dbReference type="RefSeq" id="WP_090875640.1">
    <property type="nucleotide sequence ID" value="NZ_FMXQ01000002.1"/>
</dbReference>
<dbReference type="Gene3D" id="3.30.1330.30">
    <property type="match status" value="1"/>
</dbReference>
<feature type="domain" description="RNA 2-O ribose methyltransferase substrate binding" evidence="4">
    <location>
        <begin position="32"/>
        <end position="105"/>
    </location>
</feature>
<dbReference type="GO" id="GO:0008173">
    <property type="term" value="F:RNA methyltransferase activity"/>
    <property type="evidence" value="ECO:0007669"/>
    <property type="project" value="InterPro"/>
</dbReference>
<accession>A0A1G6B9C1</accession>
<dbReference type="InterPro" id="IPR029026">
    <property type="entry name" value="tRNA_m1G_MTases_N"/>
</dbReference>
<dbReference type="STRING" id="665467.SAMN02982931_01379"/>
<feature type="region of interest" description="Disordered" evidence="3">
    <location>
        <begin position="1"/>
        <end position="26"/>
    </location>
</feature>
<keyword evidence="2 5" id="KW-0808">Transferase</keyword>
<dbReference type="CDD" id="cd18103">
    <property type="entry name" value="SpoU-like_RlmB"/>
    <property type="match status" value="1"/>
</dbReference>
<gene>
    <name evidence="5" type="ORF">SAMN02982931_01379</name>
</gene>
<reference evidence="5 6" key="1">
    <citation type="submission" date="2016-10" db="EMBL/GenBank/DDBJ databases">
        <authorList>
            <person name="de Groot N.N."/>
        </authorList>
    </citation>
    <scope>NUCLEOTIDE SEQUENCE [LARGE SCALE GENOMIC DNA]</scope>
    <source>
        <strain evidence="5 6">ATCC 35022</strain>
    </source>
</reference>
<dbReference type="PANTHER" id="PTHR46429">
    <property type="entry name" value="23S RRNA (GUANOSINE-2'-O-)-METHYLTRANSFERASE RLMB"/>
    <property type="match status" value="1"/>
</dbReference>
<dbReference type="GO" id="GO:0005829">
    <property type="term" value="C:cytosol"/>
    <property type="evidence" value="ECO:0007669"/>
    <property type="project" value="TreeGrafter"/>
</dbReference>
<dbReference type="EMBL" id="FMXQ01000002">
    <property type="protein sequence ID" value="SDB17201.1"/>
    <property type="molecule type" value="Genomic_DNA"/>
</dbReference>
<evidence type="ECO:0000256" key="3">
    <source>
        <dbReference type="SAM" id="MobiDB-lite"/>
    </source>
</evidence>
<dbReference type="SUPFAM" id="SSF55315">
    <property type="entry name" value="L30e-like"/>
    <property type="match status" value="1"/>
</dbReference>